<organism evidence="1 2">
    <name type="scientific">Gulo gulo</name>
    <name type="common">Wolverine</name>
    <name type="synonym">Gluton</name>
    <dbReference type="NCBI Taxonomy" id="48420"/>
    <lineage>
        <taxon>Eukaryota</taxon>
        <taxon>Metazoa</taxon>
        <taxon>Chordata</taxon>
        <taxon>Craniata</taxon>
        <taxon>Vertebrata</taxon>
        <taxon>Euteleostomi</taxon>
        <taxon>Mammalia</taxon>
        <taxon>Eutheria</taxon>
        <taxon>Laurasiatheria</taxon>
        <taxon>Carnivora</taxon>
        <taxon>Caniformia</taxon>
        <taxon>Musteloidea</taxon>
        <taxon>Mustelidae</taxon>
        <taxon>Guloninae</taxon>
        <taxon>Gulo</taxon>
    </lineage>
</organism>
<protein>
    <submittedName>
        <fullName evidence="1">Uncharacterized protein</fullName>
    </submittedName>
</protein>
<keyword evidence="2" id="KW-1185">Reference proteome</keyword>
<proteinExistence type="predicted"/>
<dbReference type="Proteomes" id="UP000269945">
    <property type="component" value="Unassembled WGS sequence"/>
</dbReference>
<evidence type="ECO:0000313" key="1">
    <source>
        <dbReference type="EMBL" id="VCW58265.1"/>
    </source>
</evidence>
<dbReference type="AlphaFoldDB" id="A0A9X9LDT3"/>
<accession>A0A9X9LDT3</accession>
<feature type="non-terminal residue" evidence="1">
    <location>
        <position position="1"/>
    </location>
</feature>
<sequence>LKLHVCLLHGLQASVFGGQRLQAPAPLLLHPVADLGQGREVWTWWGQFPNSLGDGDLLVLSCSVAGPVPTGLD</sequence>
<reference evidence="1 2" key="1">
    <citation type="submission" date="2018-10" db="EMBL/GenBank/DDBJ databases">
        <authorList>
            <person name="Ekblom R."/>
            <person name="Jareborg N."/>
        </authorList>
    </citation>
    <scope>NUCLEOTIDE SEQUENCE [LARGE SCALE GENOMIC DNA]</scope>
    <source>
        <tissue evidence="1">Muscle</tissue>
    </source>
</reference>
<gene>
    <name evidence="1" type="ORF">BN2614_LOCUS3</name>
</gene>
<dbReference type="EMBL" id="CYRY02001060">
    <property type="protein sequence ID" value="VCW58265.1"/>
    <property type="molecule type" value="Genomic_DNA"/>
</dbReference>
<comment type="caution">
    <text evidence="1">The sequence shown here is derived from an EMBL/GenBank/DDBJ whole genome shotgun (WGS) entry which is preliminary data.</text>
</comment>
<name>A0A9X9LDT3_GULGU</name>
<evidence type="ECO:0000313" key="2">
    <source>
        <dbReference type="Proteomes" id="UP000269945"/>
    </source>
</evidence>